<dbReference type="SMART" id="SM00069">
    <property type="entry name" value="GLA"/>
    <property type="match status" value="1"/>
</dbReference>
<keyword evidence="3" id="KW-0812">Transmembrane</keyword>
<dbReference type="STRING" id="59894.ENSFALP00000001671"/>
<feature type="domain" description="Gla" evidence="4">
    <location>
        <begin position="81"/>
        <end position="127"/>
    </location>
</feature>
<evidence type="ECO:0000256" key="2">
    <source>
        <dbReference type="SAM" id="MobiDB-lite"/>
    </source>
</evidence>
<feature type="region of interest" description="Disordered" evidence="2">
    <location>
        <begin position="183"/>
        <end position="219"/>
    </location>
</feature>
<proteinExistence type="predicted"/>
<keyword evidence="1" id="KW-1015">Disulfide bond</keyword>
<dbReference type="InterPro" id="IPR017857">
    <property type="entry name" value="Coagulation_fac-like_Gla_dom"/>
</dbReference>
<evidence type="ECO:0000313" key="5">
    <source>
        <dbReference type="Ensembl" id="ENSFALP00000001671.2"/>
    </source>
</evidence>
<dbReference type="PANTHER" id="PTHR24278:SF37">
    <property type="entry name" value="TRANSMEMBRANE GAMMA-CARBOXYGLUTAMIC ACID PROTEIN 1"/>
    <property type="match status" value="1"/>
</dbReference>
<protein>
    <submittedName>
        <fullName evidence="5">Proline rich and Gla domain 1</fullName>
    </submittedName>
</protein>
<feature type="compositionally biased region" description="Basic and acidic residues" evidence="2">
    <location>
        <begin position="252"/>
        <end position="262"/>
    </location>
</feature>
<reference evidence="5" key="3">
    <citation type="submission" date="2025-09" db="UniProtKB">
        <authorList>
            <consortium name="Ensembl"/>
        </authorList>
    </citation>
    <scope>IDENTIFICATION</scope>
</reference>
<evidence type="ECO:0000256" key="1">
    <source>
        <dbReference type="ARBA" id="ARBA00023157"/>
    </source>
</evidence>
<dbReference type="eggNOG" id="ENOG502RU75">
    <property type="taxonomic scope" value="Eukaryota"/>
</dbReference>
<feature type="region of interest" description="Disordered" evidence="2">
    <location>
        <begin position="231"/>
        <end position="290"/>
    </location>
</feature>
<keyword evidence="3" id="KW-1133">Transmembrane helix</keyword>
<dbReference type="PROSITE" id="PS50998">
    <property type="entry name" value="GLA_2"/>
    <property type="match status" value="1"/>
</dbReference>
<dbReference type="InterPro" id="IPR050442">
    <property type="entry name" value="Peptidase_S1_coag_factors"/>
</dbReference>
<dbReference type="PRINTS" id="PR00001">
    <property type="entry name" value="GLABLOOD"/>
</dbReference>
<dbReference type="GeneTree" id="ENSGT00940000158538"/>
<evidence type="ECO:0000256" key="3">
    <source>
        <dbReference type="SAM" id="Phobius"/>
    </source>
</evidence>
<dbReference type="AlphaFoldDB" id="U3JFW7"/>
<dbReference type="PROSITE" id="PS00011">
    <property type="entry name" value="GLA_1"/>
    <property type="match status" value="1"/>
</dbReference>
<organism evidence="5 6">
    <name type="scientific">Ficedula albicollis</name>
    <name type="common">Collared flycatcher</name>
    <name type="synonym">Muscicapa albicollis</name>
    <dbReference type="NCBI Taxonomy" id="59894"/>
    <lineage>
        <taxon>Eukaryota</taxon>
        <taxon>Metazoa</taxon>
        <taxon>Chordata</taxon>
        <taxon>Craniata</taxon>
        <taxon>Vertebrata</taxon>
        <taxon>Euteleostomi</taxon>
        <taxon>Archelosauria</taxon>
        <taxon>Archosauria</taxon>
        <taxon>Dinosauria</taxon>
        <taxon>Saurischia</taxon>
        <taxon>Theropoda</taxon>
        <taxon>Coelurosauria</taxon>
        <taxon>Aves</taxon>
        <taxon>Neognathae</taxon>
        <taxon>Neoaves</taxon>
        <taxon>Telluraves</taxon>
        <taxon>Australaves</taxon>
        <taxon>Passeriformes</taxon>
        <taxon>Muscicapidae</taxon>
        <taxon>Ficedula</taxon>
    </lineage>
</organism>
<keyword evidence="3" id="KW-0472">Membrane</keyword>
<dbReference type="Pfam" id="PF00594">
    <property type="entry name" value="Gla"/>
    <property type="match status" value="1"/>
</dbReference>
<dbReference type="InterPro" id="IPR035972">
    <property type="entry name" value="GLA-like_dom_SF"/>
</dbReference>
<sequence length="290" mass="32908">MQYWYNSKDGLILIMEFQILMYSCQKKKLVQVDCNLQTHQDIFSFVYRLDVCKFSALTAITMDSVFLTEDKANSVLKRYPRANTFLEEIKQGDIEHECREEICSYEEAREAFENEEKTKEFWKVYKNGLQGESNTGHSWYSFYLAFPLIIGLFVILIVVFVIWRCLFKKKMRRQSVYVHRGAPGALGDGADGRGPLPPPLSIVHSPQEEMDEVSGLSPGGLSYSDARSDSISTRLSNCDPPPSYEEATGEISVRRSETEQHLDPPPQYEDIVNSSSASAIALTPIVTSTK</sequence>
<dbReference type="GO" id="GO:0005509">
    <property type="term" value="F:calcium ion binding"/>
    <property type="evidence" value="ECO:0007669"/>
    <property type="project" value="InterPro"/>
</dbReference>
<dbReference type="Ensembl" id="ENSFALT00000001680.2">
    <property type="protein sequence ID" value="ENSFALP00000001671.2"/>
    <property type="gene ID" value="ENSFALG00000001606.2"/>
</dbReference>
<accession>U3JFW7</accession>
<dbReference type="Proteomes" id="UP000016665">
    <property type="component" value="Chromosome 1"/>
</dbReference>
<dbReference type="GO" id="GO:0005615">
    <property type="term" value="C:extracellular space"/>
    <property type="evidence" value="ECO:0007669"/>
    <property type="project" value="TreeGrafter"/>
</dbReference>
<evidence type="ECO:0000313" key="6">
    <source>
        <dbReference type="Proteomes" id="UP000016665"/>
    </source>
</evidence>
<keyword evidence="6" id="KW-1185">Reference proteome</keyword>
<gene>
    <name evidence="5" type="primary">PRRG1</name>
</gene>
<dbReference type="FunFam" id="4.10.740.10:FF:000001">
    <property type="entry name" value="vitamin K-dependent protein S"/>
    <property type="match status" value="1"/>
</dbReference>
<dbReference type="HOGENOM" id="CLU_103591_0_0_1"/>
<dbReference type="Gene3D" id="4.10.740.10">
    <property type="entry name" value="Coagulation Factor IX"/>
    <property type="match status" value="1"/>
</dbReference>
<evidence type="ECO:0000259" key="4">
    <source>
        <dbReference type="PROSITE" id="PS50998"/>
    </source>
</evidence>
<name>U3JFW7_FICAL</name>
<feature type="transmembrane region" description="Helical" evidence="3">
    <location>
        <begin position="139"/>
        <end position="163"/>
    </location>
</feature>
<dbReference type="PANTHER" id="PTHR24278">
    <property type="entry name" value="COAGULATION FACTOR"/>
    <property type="match status" value="1"/>
</dbReference>
<reference evidence="5" key="2">
    <citation type="submission" date="2025-08" db="UniProtKB">
        <authorList>
            <consortium name="Ensembl"/>
        </authorList>
    </citation>
    <scope>IDENTIFICATION</scope>
</reference>
<dbReference type="SUPFAM" id="SSF57630">
    <property type="entry name" value="GLA-domain"/>
    <property type="match status" value="1"/>
</dbReference>
<reference evidence="5 6" key="1">
    <citation type="journal article" date="2012" name="Nature">
        <title>The genomic landscape of species divergence in Ficedula flycatchers.</title>
        <authorList>
            <person name="Ellegren H."/>
            <person name="Smeds L."/>
            <person name="Burri R."/>
            <person name="Olason P.I."/>
            <person name="Backstrom N."/>
            <person name="Kawakami T."/>
            <person name="Kunstner A."/>
            <person name="Makinen H."/>
            <person name="Nadachowska-Brzyska K."/>
            <person name="Qvarnstrom A."/>
            <person name="Uebbing S."/>
            <person name="Wolf J.B."/>
        </authorList>
    </citation>
    <scope>NUCLEOTIDE SEQUENCE [LARGE SCALE GENOMIC DNA]</scope>
</reference>
<dbReference type="InterPro" id="IPR000294">
    <property type="entry name" value="GLA_domain"/>
</dbReference>